<evidence type="ECO:0000313" key="4">
    <source>
        <dbReference type="Proteomes" id="UP000239462"/>
    </source>
</evidence>
<dbReference type="Proteomes" id="UP000239462">
    <property type="component" value="Chromosome"/>
</dbReference>
<evidence type="ECO:0000313" key="2">
    <source>
        <dbReference type="EMBL" id="MBA2863334.1"/>
    </source>
</evidence>
<dbReference type="EMBL" id="JACDUO010000001">
    <property type="protein sequence ID" value="MBA2863334.1"/>
    <property type="molecule type" value="Genomic_DNA"/>
</dbReference>
<dbReference type="RefSeq" id="WP_104838240.1">
    <property type="nucleotide sequence ID" value="NZ_CP026606.1"/>
</dbReference>
<evidence type="ECO:0000313" key="5">
    <source>
        <dbReference type="Proteomes" id="UP000567099"/>
    </source>
</evidence>
<dbReference type="AlphaFoldDB" id="A0A2L1CBV2"/>
<dbReference type="GeneID" id="36102532"/>
<name>A0A2L1CBV2_METMI</name>
<dbReference type="InterPro" id="IPR023131">
    <property type="entry name" value="Mth639-like_dom_sf"/>
</dbReference>
<sequence>MAFEFTIYAKGHENISANHKSTLEITKENHVTCTGDCIIGISADKSMLDFSESFKENLRNSDKITVEIEVDGLKEVITGKGNSKLTLDHKTDIVIRTSDFSCSRTLMVNSDKASKDINREIVKKLKKGADLKFKIIVE</sequence>
<dbReference type="Proteomes" id="UP000567099">
    <property type="component" value="Unassembled WGS sequence"/>
</dbReference>
<dbReference type="EMBL" id="CP026606">
    <property type="protein sequence ID" value="AVB76824.1"/>
    <property type="molecule type" value="Genomic_DNA"/>
</dbReference>
<organism evidence="1 4">
    <name type="scientific">Methanococcus maripaludis</name>
    <name type="common">Methanococcus deltae</name>
    <dbReference type="NCBI Taxonomy" id="39152"/>
    <lineage>
        <taxon>Archaea</taxon>
        <taxon>Methanobacteriati</taxon>
        <taxon>Methanobacteriota</taxon>
        <taxon>Methanomada group</taxon>
        <taxon>Methanococci</taxon>
        <taxon>Methanococcales</taxon>
        <taxon>Methanococcaceae</taxon>
        <taxon>Methanococcus</taxon>
    </lineage>
</organism>
<evidence type="ECO:0000313" key="6">
    <source>
        <dbReference type="Proteomes" id="UP000590564"/>
    </source>
</evidence>
<protein>
    <recommendedName>
        <fullName evidence="7">DUF371 domain-containing protein</fullName>
    </recommendedName>
</protein>
<reference evidence="4" key="1">
    <citation type="journal article" date="2018" name="Genome Announc.">
        <title>Complete Genome Sequence of the Methanococcus maripaludis Type Strain JJ (DSM 2067), a Model for Selenoprotein Synthesis in Archaea.</title>
        <authorList>
            <person name="Poehlein A."/>
            <person name="Heym D."/>
            <person name="Quitzke V."/>
            <person name="Fersch J."/>
            <person name="Daniel R."/>
            <person name="Rother M."/>
        </authorList>
    </citation>
    <scope>NUCLEOTIDE SEQUENCE [LARGE SCALE GENOMIC DNA]</scope>
    <source>
        <strain evidence="4">DSM 2067</strain>
    </source>
</reference>
<dbReference type="InterPro" id="IPR007171">
    <property type="entry name" value="DUF371"/>
</dbReference>
<accession>A0A2L1CBV2</accession>
<evidence type="ECO:0000313" key="3">
    <source>
        <dbReference type="EMBL" id="MBB6496662.1"/>
    </source>
</evidence>
<dbReference type="Pfam" id="PF04027">
    <property type="entry name" value="DUF371"/>
    <property type="match status" value="1"/>
</dbReference>
<evidence type="ECO:0008006" key="7">
    <source>
        <dbReference type="Google" id="ProtNLM"/>
    </source>
</evidence>
<reference evidence="1" key="2">
    <citation type="submission" date="2018-02" db="EMBL/GenBank/DDBJ databases">
        <title>Complete genome sequence of the Methanococcus maripaludis type strain JJ (DSM 2067), a model for selenoprotein synthesis in Archaea.</title>
        <authorList>
            <person name="Poehlein A."/>
            <person name="Heym D."/>
            <person name="Quitzke V."/>
            <person name="Fersch J."/>
            <person name="Daniel R."/>
            <person name="Rother M."/>
        </authorList>
    </citation>
    <scope>NUCLEOTIDE SEQUENCE [LARGE SCALE GENOMIC DNA]</scope>
    <source>
        <strain evidence="1">DSM 2067</strain>
    </source>
</reference>
<dbReference type="KEGG" id="mmad:MMJJ_14460"/>
<gene>
    <name evidence="2" type="ORF">HNP94_000334</name>
    <name evidence="3" type="ORF">HNP96_000683</name>
    <name evidence="1" type="ORF">MMJJ_14460</name>
</gene>
<dbReference type="Proteomes" id="UP000590564">
    <property type="component" value="Unassembled WGS sequence"/>
</dbReference>
<dbReference type="PANTHER" id="PTHR40696">
    <property type="entry name" value="DUF371 FAMILY PROTEIN"/>
    <property type="match status" value="1"/>
</dbReference>
<evidence type="ECO:0000313" key="1">
    <source>
        <dbReference type="EMBL" id="AVB76824.1"/>
    </source>
</evidence>
<proteinExistence type="predicted"/>
<dbReference type="EMBL" id="JACHED010000001">
    <property type="protein sequence ID" value="MBB6496662.1"/>
    <property type="molecule type" value="Genomic_DNA"/>
</dbReference>
<reference evidence="3 6" key="3">
    <citation type="submission" date="2020-08" db="EMBL/GenBank/DDBJ databases">
        <title>Genomic Encyclopedia of Type Strains, Phase IV (KMG-V): Genome sequencing to study the core and pangenomes of soil and plant-associated prokaryotes.</title>
        <authorList>
            <person name="Whitman W."/>
        </authorList>
    </citation>
    <scope>NUCLEOTIDE SEQUENCE [LARGE SCALE GENOMIC DNA]</scope>
    <source>
        <strain evidence="2 5">C13</strain>
        <strain evidence="3 6">D1</strain>
    </source>
</reference>
<dbReference type="PANTHER" id="PTHR40696:SF1">
    <property type="entry name" value="DUF371 DOMAIN-CONTAINING PROTEIN"/>
    <property type="match status" value="1"/>
</dbReference>
<dbReference type="Gene3D" id="2.60.120.630">
    <property type="entry name" value="mth639 domain like"/>
    <property type="match status" value="1"/>
</dbReference>